<accession>A0A392RLP3</accession>
<dbReference type="EMBL" id="LXQA010245621">
    <property type="protein sequence ID" value="MCI37538.1"/>
    <property type="molecule type" value="Genomic_DNA"/>
</dbReference>
<comment type="caution">
    <text evidence="1">The sequence shown here is derived from an EMBL/GenBank/DDBJ whole genome shotgun (WGS) entry which is preliminary data.</text>
</comment>
<dbReference type="Proteomes" id="UP000265520">
    <property type="component" value="Unassembled WGS sequence"/>
</dbReference>
<dbReference type="AlphaFoldDB" id="A0A392RLP3"/>
<protein>
    <submittedName>
        <fullName evidence="1">Uncharacterized protein</fullName>
    </submittedName>
</protein>
<proteinExistence type="predicted"/>
<keyword evidence="2" id="KW-1185">Reference proteome</keyword>
<evidence type="ECO:0000313" key="2">
    <source>
        <dbReference type="Proteomes" id="UP000265520"/>
    </source>
</evidence>
<sequence length="83" mass="9322">GTQSSLTFIVNELSDSHRDSNLERLVKWDSQTMPSNELPHSIKRDNSVSDPMVVGISPFNLLLTRSNTLKDEKIERSGNVPEI</sequence>
<name>A0A392RLP3_9FABA</name>
<evidence type="ECO:0000313" key="1">
    <source>
        <dbReference type="EMBL" id="MCI37538.1"/>
    </source>
</evidence>
<organism evidence="1 2">
    <name type="scientific">Trifolium medium</name>
    <dbReference type="NCBI Taxonomy" id="97028"/>
    <lineage>
        <taxon>Eukaryota</taxon>
        <taxon>Viridiplantae</taxon>
        <taxon>Streptophyta</taxon>
        <taxon>Embryophyta</taxon>
        <taxon>Tracheophyta</taxon>
        <taxon>Spermatophyta</taxon>
        <taxon>Magnoliopsida</taxon>
        <taxon>eudicotyledons</taxon>
        <taxon>Gunneridae</taxon>
        <taxon>Pentapetalae</taxon>
        <taxon>rosids</taxon>
        <taxon>fabids</taxon>
        <taxon>Fabales</taxon>
        <taxon>Fabaceae</taxon>
        <taxon>Papilionoideae</taxon>
        <taxon>50 kb inversion clade</taxon>
        <taxon>NPAAA clade</taxon>
        <taxon>Hologalegina</taxon>
        <taxon>IRL clade</taxon>
        <taxon>Trifolieae</taxon>
        <taxon>Trifolium</taxon>
    </lineage>
</organism>
<feature type="non-terminal residue" evidence="1">
    <location>
        <position position="1"/>
    </location>
</feature>
<reference evidence="1 2" key="1">
    <citation type="journal article" date="2018" name="Front. Plant Sci.">
        <title>Red Clover (Trifolium pratense) and Zigzag Clover (T. medium) - A Picture of Genomic Similarities and Differences.</title>
        <authorList>
            <person name="Dluhosova J."/>
            <person name="Istvanek J."/>
            <person name="Nedelnik J."/>
            <person name="Repkova J."/>
        </authorList>
    </citation>
    <scope>NUCLEOTIDE SEQUENCE [LARGE SCALE GENOMIC DNA]</scope>
    <source>
        <strain evidence="2">cv. 10/8</strain>
        <tissue evidence="1">Leaf</tissue>
    </source>
</reference>